<comment type="caution">
    <text evidence="5">The sequence shown here is derived from an EMBL/GenBank/DDBJ whole genome shotgun (WGS) entry which is preliminary data.</text>
</comment>
<feature type="domain" description="Gram-positive pilin subunit D1 N-terminal" evidence="3">
    <location>
        <begin position="35"/>
        <end position="199"/>
    </location>
</feature>
<feature type="domain" description="SpaA-like prealbumin fold" evidence="4">
    <location>
        <begin position="213"/>
        <end position="270"/>
    </location>
</feature>
<dbReference type="Pfam" id="PF16555">
    <property type="entry name" value="GramPos_pilinD1"/>
    <property type="match status" value="1"/>
</dbReference>
<evidence type="ECO:0000256" key="1">
    <source>
        <dbReference type="SAM" id="Phobius"/>
    </source>
</evidence>
<feature type="transmembrane region" description="Helical" evidence="1">
    <location>
        <begin position="452"/>
        <end position="472"/>
    </location>
</feature>
<evidence type="ECO:0000313" key="5">
    <source>
        <dbReference type="EMBL" id="KRN02651.1"/>
    </source>
</evidence>
<feature type="chain" id="PRO_5038987774" description="Cell wall surface anchor family protein" evidence="2">
    <location>
        <begin position="28"/>
        <end position="479"/>
    </location>
</feature>
<keyword evidence="1" id="KW-1133">Transmembrane helix</keyword>
<dbReference type="Gene3D" id="2.60.40.10">
    <property type="entry name" value="Immunoglobulins"/>
    <property type="match status" value="3"/>
</dbReference>
<feature type="domain" description="SpaA-like prealbumin fold" evidence="4">
    <location>
        <begin position="330"/>
        <end position="441"/>
    </location>
</feature>
<dbReference type="InterPro" id="IPR032364">
    <property type="entry name" value="GramPos_pilinD1_N"/>
</dbReference>
<dbReference type="SUPFAM" id="SSF49478">
    <property type="entry name" value="Cna protein B-type domain"/>
    <property type="match status" value="1"/>
</dbReference>
<proteinExistence type="predicted"/>
<dbReference type="NCBIfam" id="TIGR01167">
    <property type="entry name" value="LPXTG_anchor"/>
    <property type="match status" value="1"/>
</dbReference>
<reference evidence="5 6" key="1">
    <citation type="journal article" date="2015" name="Genome Announc.">
        <title>Expanding the biotechnology potential of lactobacilli through comparative genomics of 213 strains and associated genera.</title>
        <authorList>
            <person name="Sun Z."/>
            <person name="Harris H.M."/>
            <person name="McCann A."/>
            <person name="Guo C."/>
            <person name="Argimon S."/>
            <person name="Zhang W."/>
            <person name="Yang X."/>
            <person name="Jeffery I.B."/>
            <person name="Cooney J.C."/>
            <person name="Kagawa T.F."/>
            <person name="Liu W."/>
            <person name="Song Y."/>
            <person name="Salvetti E."/>
            <person name="Wrobel A."/>
            <person name="Rasinkangas P."/>
            <person name="Parkhill J."/>
            <person name="Rea M.C."/>
            <person name="O'Sullivan O."/>
            <person name="Ritari J."/>
            <person name="Douillard F.P."/>
            <person name="Paul Ross R."/>
            <person name="Yang R."/>
            <person name="Briner A.E."/>
            <person name="Felis G.E."/>
            <person name="de Vos W.M."/>
            <person name="Barrangou R."/>
            <person name="Klaenhammer T.R."/>
            <person name="Caufield P.W."/>
            <person name="Cui Y."/>
            <person name="Zhang H."/>
            <person name="O'Toole P.W."/>
        </authorList>
    </citation>
    <scope>NUCLEOTIDE SEQUENCE [LARGE SCALE GENOMIC DNA]</scope>
    <source>
        <strain evidence="5 6">DSM 21775</strain>
    </source>
</reference>
<dbReference type="AlphaFoldDB" id="A0A0R2DHX0"/>
<evidence type="ECO:0000256" key="2">
    <source>
        <dbReference type="SAM" id="SignalP"/>
    </source>
</evidence>
<keyword evidence="2" id="KW-0732">Signal</keyword>
<organism evidence="5 6">
    <name type="scientific">Levilactobacillus senmaizukei DSM 21775 = NBRC 103853</name>
    <dbReference type="NCBI Taxonomy" id="1423803"/>
    <lineage>
        <taxon>Bacteria</taxon>
        <taxon>Bacillati</taxon>
        <taxon>Bacillota</taxon>
        <taxon>Bacilli</taxon>
        <taxon>Lactobacillales</taxon>
        <taxon>Lactobacillaceae</taxon>
        <taxon>Levilactobacillus</taxon>
    </lineage>
</organism>
<gene>
    <name evidence="5" type="ORF">FD13_GL001642</name>
</gene>
<accession>A0A0R2DHX0</accession>
<dbReference type="Proteomes" id="UP000051589">
    <property type="component" value="Unassembled WGS sequence"/>
</dbReference>
<feature type="signal peptide" evidence="2">
    <location>
        <begin position="1"/>
        <end position="27"/>
    </location>
</feature>
<dbReference type="STRING" id="1423803.FD13_GL001642"/>
<dbReference type="PATRIC" id="fig|1423803.3.peg.1694"/>
<keyword evidence="1" id="KW-0812">Transmembrane</keyword>
<evidence type="ECO:0000313" key="6">
    <source>
        <dbReference type="Proteomes" id="UP000051589"/>
    </source>
</evidence>
<dbReference type="InterPro" id="IPR041033">
    <property type="entry name" value="SpaA_PFL_dom_1"/>
</dbReference>
<dbReference type="Pfam" id="PF17802">
    <property type="entry name" value="SpaA"/>
    <property type="match status" value="2"/>
</dbReference>
<name>A0A0R2DHX0_9LACO</name>
<dbReference type="OrthoDB" id="2249722at2"/>
<evidence type="ECO:0000259" key="4">
    <source>
        <dbReference type="Pfam" id="PF17802"/>
    </source>
</evidence>
<evidence type="ECO:0000259" key="3">
    <source>
        <dbReference type="Pfam" id="PF16555"/>
    </source>
</evidence>
<keyword evidence="1" id="KW-0472">Membrane</keyword>
<keyword evidence="6" id="KW-1185">Reference proteome</keyword>
<sequence length="479" mass="52615">MKLTILRQLAVTALVACGMTFSGPAAAQASSSAPATVTMKLHKLDNQSTQTIKNTGEEMALLDGMTPYDPSKFGDVSYSVYDLTDLFAKRGIESGKVTDDEFKVARDQLISDITNGKTEPQDVLEAQTDFVAANGLKAIRTKTLTDQNSSLTFPGLNNRGFYLIMETAAPEHHLTGVSAPMVVALPLNDQDTIHLYPKNLVARDVDPEIHKVGINPVDPTSGTHVALNKVKFTLKRADGLGEIRTLVTDKNGDIEFGGLEVGTVYVLTEASISRHPWYNQTDVKDGKISLSFTVDKRGKVYPKDMQPNKDYFKINGTRIGILNHLILGGAEFKKVDAQTDKGLAGAKFKVQKIDHTGKIYWAVFQGKTFVKWVTNKDQATELTSGDDGHFDFTGVPYVYDQRKGKVTYNLIETQAPVGYAPLRKATTFETNDKTDIKTIQNERHALPVTGGMGIWLFILIGMLLMGGAGYLYRRQRNAA</sequence>
<dbReference type="EMBL" id="AYZH01000005">
    <property type="protein sequence ID" value="KRN02651.1"/>
    <property type="molecule type" value="Genomic_DNA"/>
</dbReference>
<dbReference type="InterPro" id="IPR013783">
    <property type="entry name" value="Ig-like_fold"/>
</dbReference>
<evidence type="ECO:0008006" key="7">
    <source>
        <dbReference type="Google" id="ProtNLM"/>
    </source>
</evidence>
<dbReference type="RefSeq" id="WP_061776120.1">
    <property type="nucleotide sequence ID" value="NZ_AYZH01000005.1"/>
</dbReference>
<protein>
    <recommendedName>
        <fullName evidence="7">Cell wall surface anchor family protein</fullName>
    </recommendedName>
</protein>